<gene>
    <name evidence="1" type="ORF">ERS008555_03189</name>
</gene>
<dbReference type="STRING" id="29485.CH64_503"/>
<dbReference type="Proteomes" id="UP000042054">
    <property type="component" value="Unassembled WGS sequence"/>
</dbReference>
<name>A0A0U1HW03_YERRO</name>
<evidence type="ECO:0000313" key="1">
    <source>
        <dbReference type="EMBL" id="CQI94443.1"/>
    </source>
</evidence>
<sequence>MGTKLVNNIVKFTTERHRIFYINFRRSNSTFFRMSLNTDSLRQWQINLHPIITNTLILNKYSCDFTLT</sequence>
<organism evidence="1 2">
    <name type="scientific">Yersinia rohdei</name>
    <dbReference type="NCBI Taxonomy" id="29485"/>
    <lineage>
        <taxon>Bacteria</taxon>
        <taxon>Pseudomonadati</taxon>
        <taxon>Pseudomonadota</taxon>
        <taxon>Gammaproteobacteria</taxon>
        <taxon>Enterobacterales</taxon>
        <taxon>Yersiniaceae</taxon>
        <taxon>Yersinia</taxon>
    </lineage>
</organism>
<evidence type="ECO:0000313" key="2">
    <source>
        <dbReference type="Proteomes" id="UP000042054"/>
    </source>
</evidence>
<dbReference type="AlphaFoldDB" id="A0A0U1HW03"/>
<dbReference type="EMBL" id="CTKE01000017">
    <property type="protein sequence ID" value="CQI94443.1"/>
    <property type="molecule type" value="Genomic_DNA"/>
</dbReference>
<accession>A0A0U1HW03</accession>
<reference evidence="2" key="1">
    <citation type="submission" date="2015-03" db="EMBL/GenBank/DDBJ databases">
        <authorList>
            <consortium name="Pathogen Informatics"/>
            <person name="Murphy D."/>
        </authorList>
    </citation>
    <scope>NUCLEOTIDE SEQUENCE [LARGE SCALE GENOMIC DNA]</scope>
    <source>
        <strain evidence="2">68/02</strain>
    </source>
</reference>
<protein>
    <submittedName>
        <fullName evidence="1">Uncharacterized protein</fullName>
    </submittedName>
</protein>
<proteinExistence type="predicted"/>